<evidence type="ECO:0000313" key="2">
    <source>
        <dbReference type="Proteomes" id="UP000283269"/>
    </source>
</evidence>
<evidence type="ECO:0000313" key="1">
    <source>
        <dbReference type="EMBL" id="PPQ80361.1"/>
    </source>
</evidence>
<name>A0A409WPE9_PSICY</name>
<accession>A0A409WPE9</accession>
<gene>
    <name evidence="1" type="ORF">CVT25_003642</name>
</gene>
<proteinExistence type="predicted"/>
<protein>
    <submittedName>
        <fullName evidence="1">Uncharacterized protein</fullName>
    </submittedName>
</protein>
<dbReference type="AlphaFoldDB" id="A0A409WPE9"/>
<dbReference type="Proteomes" id="UP000283269">
    <property type="component" value="Unassembled WGS sequence"/>
</dbReference>
<dbReference type="InParanoid" id="A0A409WPE9"/>
<keyword evidence="2" id="KW-1185">Reference proteome</keyword>
<organism evidence="1 2">
    <name type="scientific">Psilocybe cyanescens</name>
    <dbReference type="NCBI Taxonomy" id="93625"/>
    <lineage>
        <taxon>Eukaryota</taxon>
        <taxon>Fungi</taxon>
        <taxon>Dikarya</taxon>
        <taxon>Basidiomycota</taxon>
        <taxon>Agaricomycotina</taxon>
        <taxon>Agaricomycetes</taxon>
        <taxon>Agaricomycetidae</taxon>
        <taxon>Agaricales</taxon>
        <taxon>Agaricineae</taxon>
        <taxon>Strophariaceae</taxon>
        <taxon>Psilocybe</taxon>
    </lineage>
</organism>
<comment type="caution">
    <text evidence="1">The sequence shown here is derived from an EMBL/GenBank/DDBJ whole genome shotgun (WGS) entry which is preliminary data.</text>
</comment>
<sequence length="179" mass="20258">MPAVARRITEDHSSLPVRILPLVKLHRHAPRTSSLLVAKKFKKFHARDVIVKFQQIRKGETGTWKDSTVVTFAWFTYGAGSCWLDAKRSYPGAGFRRRLVALALSQSSISTSLMLNVQHLLASIWTQTINACYLSLRKAQKASRILFYLTSPAYEKKLVGLPVLRLLELQESAHLVRTI</sequence>
<reference evidence="1 2" key="1">
    <citation type="journal article" date="2018" name="Evol. Lett.">
        <title>Horizontal gene cluster transfer increased hallucinogenic mushroom diversity.</title>
        <authorList>
            <person name="Reynolds H.T."/>
            <person name="Vijayakumar V."/>
            <person name="Gluck-Thaler E."/>
            <person name="Korotkin H.B."/>
            <person name="Matheny P.B."/>
            <person name="Slot J.C."/>
        </authorList>
    </citation>
    <scope>NUCLEOTIDE SEQUENCE [LARGE SCALE GENOMIC DNA]</scope>
    <source>
        <strain evidence="1 2">2631</strain>
    </source>
</reference>
<dbReference type="EMBL" id="NHYD01003335">
    <property type="protein sequence ID" value="PPQ80361.1"/>
    <property type="molecule type" value="Genomic_DNA"/>
</dbReference>